<dbReference type="Proteomes" id="UP001321486">
    <property type="component" value="Plasmid pNBRC108728a"/>
</dbReference>
<keyword evidence="2" id="KW-1185">Reference proteome</keyword>
<sequence length="217" mass="23517">MLSPTLYSASYMPPLLHASRLRRIEPAEVAALTPGSVFAVTDGLEWRYSFRSLRQPLERWSATVITESFDEAFMREVHGIDYGGAAPVTRLTVMRPYGTLMTLSLDPASLRRLLGPGTSLSAGTTVFLQNPIGGEQSYHVATLLDPAHGWFASADDSEGGIDHDRAGEWALDDMLSRSGIDVMNDDESGVRPNIAVYALPFSVTQASPSIDDLIAAC</sequence>
<evidence type="ECO:0000313" key="2">
    <source>
        <dbReference type="Proteomes" id="UP001321486"/>
    </source>
</evidence>
<gene>
    <name evidence="1" type="ORF">GCM10025867_49470</name>
</gene>
<reference evidence="2" key="1">
    <citation type="journal article" date="2019" name="Int. J. Syst. Evol. Microbiol.">
        <title>The Global Catalogue of Microorganisms (GCM) 10K type strain sequencing project: providing services to taxonomists for standard genome sequencing and annotation.</title>
        <authorList>
            <consortium name="The Broad Institute Genomics Platform"/>
            <consortium name="The Broad Institute Genome Sequencing Center for Infectious Disease"/>
            <person name="Wu L."/>
            <person name="Ma J."/>
        </authorList>
    </citation>
    <scope>NUCLEOTIDE SEQUENCE [LARGE SCALE GENOMIC DNA]</scope>
    <source>
        <strain evidence="2">NBRC 108728</strain>
    </source>
</reference>
<organism evidence="1 2">
    <name type="scientific">Frondihabitans sucicola</name>
    <dbReference type="NCBI Taxonomy" id="1268041"/>
    <lineage>
        <taxon>Bacteria</taxon>
        <taxon>Bacillati</taxon>
        <taxon>Actinomycetota</taxon>
        <taxon>Actinomycetes</taxon>
        <taxon>Micrococcales</taxon>
        <taxon>Microbacteriaceae</taxon>
        <taxon>Frondihabitans</taxon>
    </lineage>
</organism>
<keyword evidence="1" id="KW-0614">Plasmid</keyword>
<proteinExistence type="predicted"/>
<geneLocation type="plasmid" evidence="1 2">
    <name>pNBRC108728a</name>
</geneLocation>
<dbReference type="EMBL" id="AP027733">
    <property type="protein sequence ID" value="BDZ52706.1"/>
    <property type="molecule type" value="Genomic_DNA"/>
</dbReference>
<name>A0ABM8GW50_9MICO</name>
<dbReference type="RefSeq" id="WP_286346988.1">
    <property type="nucleotide sequence ID" value="NZ_AP027733.1"/>
</dbReference>
<evidence type="ECO:0000313" key="1">
    <source>
        <dbReference type="EMBL" id="BDZ52706.1"/>
    </source>
</evidence>
<accession>A0ABM8GW50</accession>
<protein>
    <submittedName>
        <fullName evidence="1">Uncharacterized protein</fullName>
    </submittedName>
</protein>